<feature type="domain" description="RNA polymerase sigma-70 region 2" evidence="6">
    <location>
        <begin position="7"/>
        <end position="74"/>
    </location>
</feature>
<dbReference type="AlphaFoldDB" id="W7UKM2"/>
<evidence type="ECO:0000256" key="2">
    <source>
        <dbReference type="ARBA" id="ARBA00023015"/>
    </source>
</evidence>
<dbReference type="SUPFAM" id="SSF88659">
    <property type="entry name" value="Sigma3 and sigma4 domains of RNA polymerase sigma factors"/>
    <property type="match status" value="1"/>
</dbReference>
<sequence length="162" mass="19097">MEKVEELYNDYFHDVYLYIRSLSADEQLAEDITQETFFKALKSVDSFRGDCDIRVWLCQIAKNLLYSHFKKSKRYTGEDIPDTFPDSTASFEDMIADSDQSMEIHRILHTLGEPHKEVFTLRVFGELSFRQIGDIFGRTESWARVTFHRAKLKIIEELEVQK</sequence>
<dbReference type="RefSeq" id="WP_037297777.1">
    <property type="nucleotide sequence ID" value="NZ_ATAX01000016.1"/>
</dbReference>
<dbReference type="Proteomes" id="UP000019365">
    <property type="component" value="Unassembled WGS sequence"/>
</dbReference>
<keyword evidence="4" id="KW-0238">DNA-binding</keyword>
<dbReference type="eggNOG" id="COG1595">
    <property type="taxonomic scope" value="Bacteria"/>
</dbReference>
<dbReference type="Pfam" id="PF08281">
    <property type="entry name" value="Sigma70_r4_2"/>
    <property type="match status" value="1"/>
</dbReference>
<dbReference type="InterPro" id="IPR013325">
    <property type="entry name" value="RNA_pol_sigma_r2"/>
</dbReference>
<organism evidence="8 9">
    <name type="scientific">Ruminococcus flavefaciens 007c</name>
    <dbReference type="NCBI Taxonomy" id="1341157"/>
    <lineage>
        <taxon>Bacteria</taxon>
        <taxon>Bacillati</taxon>
        <taxon>Bacillota</taxon>
        <taxon>Clostridia</taxon>
        <taxon>Eubacteriales</taxon>
        <taxon>Oscillospiraceae</taxon>
        <taxon>Ruminococcus</taxon>
    </lineage>
</organism>
<evidence type="ECO:0000313" key="8">
    <source>
        <dbReference type="EMBL" id="EWM54348.1"/>
    </source>
</evidence>
<dbReference type="GO" id="GO:0016987">
    <property type="term" value="F:sigma factor activity"/>
    <property type="evidence" value="ECO:0007669"/>
    <property type="project" value="UniProtKB-KW"/>
</dbReference>
<keyword evidence="2" id="KW-0805">Transcription regulation</keyword>
<dbReference type="GO" id="GO:0003677">
    <property type="term" value="F:DNA binding"/>
    <property type="evidence" value="ECO:0007669"/>
    <property type="project" value="UniProtKB-KW"/>
</dbReference>
<evidence type="ECO:0000259" key="7">
    <source>
        <dbReference type="Pfam" id="PF08281"/>
    </source>
</evidence>
<gene>
    <name evidence="8" type="ORF">RF007C_12115</name>
</gene>
<comment type="similarity">
    <text evidence="1">Belongs to the sigma-70 factor family. ECF subfamily.</text>
</comment>
<dbReference type="PATRIC" id="fig|1341157.4.peg.1012"/>
<protein>
    <submittedName>
        <fullName evidence="8">Sigma factor</fullName>
    </submittedName>
</protein>
<dbReference type="PANTHER" id="PTHR43133">
    <property type="entry name" value="RNA POLYMERASE ECF-TYPE SIGMA FACTO"/>
    <property type="match status" value="1"/>
</dbReference>
<dbReference type="OrthoDB" id="9795666at2"/>
<dbReference type="InterPro" id="IPR013249">
    <property type="entry name" value="RNA_pol_sigma70_r4_t2"/>
</dbReference>
<evidence type="ECO:0000256" key="5">
    <source>
        <dbReference type="ARBA" id="ARBA00023163"/>
    </source>
</evidence>
<dbReference type="Gene3D" id="1.10.1740.10">
    <property type="match status" value="1"/>
</dbReference>
<dbReference type="Pfam" id="PF04542">
    <property type="entry name" value="Sigma70_r2"/>
    <property type="match status" value="1"/>
</dbReference>
<evidence type="ECO:0000256" key="3">
    <source>
        <dbReference type="ARBA" id="ARBA00023082"/>
    </source>
</evidence>
<dbReference type="GO" id="GO:0006352">
    <property type="term" value="P:DNA-templated transcription initiation"/>
    <property type="evidence" value="ECO:0007669"/>
    <property type="project" value="InterPro"/>
</dbReference>
<evidence type="ECO:0000256" key="1">
    <source>
        <dbReference type="ARBA" id="ARBA00010641"/>
    </source>
</evidence>
<keyword evidence="9" id="KW-1185">Reference proteome</keyword>
<keyword evidence="3" id="KW-0731">Sigma factor</keyword>
<dbReference type="InterPro" id="IPR014284">
    <property type="entry name" value="RNA_pol_sigma-70_dom"/>
</dbReference>
<evidence type="ECO:0000259" key="6">
    <source>
        <dbReference type="Pfam" id="PF04542"/>
    </source>
</evidence>
<reference evidence="8 9" key="1">
    <citation type="journal article" date="2014" name="PLoS ONE">
        <title>Rumen cellulosomics: divergent fiber-degrading strategies revealed by comparative genome-wide analysis of six ruminococcal strains.</title>
        <authorList>
            <person name="Dassa B."/>
            <person name="Borovok I."/>
            <person name="Ruimy-Israeli V."/>
            <person name="Lamed R."/>
            <person name="Flint H.J."/>
            <person name="Duncan S.H."/>
            <person name="Henrissat B."/>
            <person name="Coutinho P."/>
            <person name="Morrison M."/>
            <person name="Mosoni P."/>
            <person name="Yeoman C.J."/>
            <person name="White B.A."/>
            <person name="Bayer E.A."/>
        </authorList>
    </citation>
    <scope>NUCLEOTIDE SEQUENCE [LARGE SCALE GENOMIC DNA]</scope>
    <source>
        <strain evidence="8 9">007c</strain>
    </source>
</reference>
<dbReference type="PANTHER" id="PTHR43133:SF52">
    <property type="entry name" value="ECF RNA POLYMERASE SIGMA FACTOR SIGL"/>
    <property type="match status" value="1"/>
</dbReference>
<comment type="caution">
    <text evidence="8">The sequence shown here is derived from an EMBL/GenBank/DDBJ whole genome shotgun (WGS) entry which is preliminary data.</text>
</comment>
<dbReference type="SUPFAM" id="SSF88946">
    <property type="entry name" value="Sigma2 domain of RNA polymerase sigma factors"/>
    <property type="match status" value="1"/>
</dbReference>
<evidence type="ECO:0000313" key="9">
    <source>
        <dbReference type="Proteomes" id="UP000019365"/>
    </source>
</evidence>
<feature type="domain" description="RNA polymerase sigma factor 70 region 4 type 2" evidence="7">
    <location>
        <begin position="102"/>
        <end position="154"/>
    </location>
</feature>
<accession>W7UKM2</accession>
<dbReference type="InterPro" id="IPR039425">
    <property type="entry name" value="RNA_pol_sigma-70-like"/>
</dbReference>
<name>W7UKM2_RUMFL</name>
<dbReference type="InterPro" id="IPR036388">
    <property type="entry name" value="WH-like_DNA-bd_sf"/>
</dbReference>
<dbReference type="CDD" id="cd06171">
    <property type="entry name" value="Sigma70_r4"/>
    <property type="match status" value="1"/>
</dbReference>
<dbReference type="EMBL" id="ATAX01000016">
    <property type="protein sequence ID" value="EWM54348.1"/>
    <property type="molecule type" value="Genomic_DNA"/>
</dbReference>
<dbReference type="Gene3D" id="1.10.10.10">
    <property type="entry name" value="Winged helix-like DNA-binding domain superfamily/Winged helix DNA-binding domain"/>
    <property type="match status" value="1"/>
</dbReference>
<dbReference type="NCBIfam" id="TIGR02937">
    <property type="entry name" value="sigma70-ECF"/>
    <property type="match status" value="1"/>
</dbReference>
<evidence type="ECO:0000256" key="4">
    <source>
        <dbReference type="ARBA" id="ARBA00023125"/>
    </source>
</evidence>
<keyword evidence="5" id="KW-0804">Transcription</keyword>
<dbReference type="InterPro" id="IPR013324">
    <property type="entry name" value="RNA_pol_sigma_r3/r4-like"/>
</dbReference>
<dbReference type="InterPro" id="IPR007627">
    <property type="entry name" value="RNA_pol_sigma70_r2"/>
</dbReference>
<proteinExistence type="inferred from homology"/>